<keyword evidence="2" id="KW-1185">Reference proteome</keyword>
<accession>A0A3M7PMS1</accession>
<dbReference type="EMBL" id="REGN01009984">
    <property type="protein sequence ID" value="RMZ99947.1"/>
    <property type="molecule type" value="Genomic_DNA"/>
</dbReference>
<organism evidence="1 2">
    <name type="scientific">Brachionus plicatilis</name>
    <name type="common">Marine rotifer</name>
    <name type="synonym">Brachionus muelleri</name>
    <dbReference type="NCBI Taxonomy" id="10195"/>
    <lineage>
        <taxon>Eukaryota</taxon>
        <taxon>Metazoa</taxon>
        <taxon>Spiralia</taxon>
        <taxon>Gnathifera</taxon>
        <taxon>Rotifera</taxon>
        <taxon>Eurotatoria</taxon>
        <taxon>Monogononta</taxon>
        <taxon>Pseudotrocha</taxon>
        <taxon>Ploima</taxon>
        <taxon>Brachionidae</taxon>
        <taxon>Brachionus</taxon>
    </lineage>
</organism>
<evidence type="ECO:0000313" key="2">
    <source>
        <dbReference type="Proteomes" id="UP000276133"/>
    </source>
</evidence>
<reference evidence="1 2" key="1">
    <citation type="journal article" date="2018" name="Sci. Rep.">
        <title>Genomic signatures of local adaptation to the degree of environmental predictability in rotifers.</title>
        <authorList>
            <person name="Franch-Gras L."/>
            <person name="Hahn C."/>
            <person name="Garcia-Roger E.M."/>
            <person name="Carmona M.J."/>
            <person name="Serra M."/>
            <person name="Gomez A."/>
        </authorList>
    </citation>
    <scope>NUCLEOTIDE SEQUENCE [LARGE SCALE GENOMIC DNA]</scope>
    <source>
        <strain evidence="1">HYR1</strain>
    </source>
</reference>
<dbReference type="Proteomes" id="UP000276133">
    <property type="component" value="Unassembled WGS sequence"/>
</dbReference>
<sequence>MVNMKKFISRVDKMFLAYFYEIFFIRNLFYQFQVIDYIAFNFYLQAPFTSRSINKKQFIKRSLTTIIQLNK</sequence>
<protein>
    <submittedName>
        <fullName evidence="1">Uncharacterized protein</fullName>
    </submittedName>
</protein>
<proteinExistence type="predicted"/>
<evidence type="ECO:0000313" key="1">
    <source>
        <dbReference type="EMBL" id="RMZ99947.1"/>
    </source>
</evidence>
<gene>
    <name evidence="1" type="ORF">BpHYR1_015958</name>
</gene>
<name>A0A3M7PMS1_BRAPC</name>
<dbReference type="AlphaFoldDB" id="A0A3M7PMS1"/>
<comment type="caution">
    <text evidence="1">The sequence shown here is derived from an EMBL/GenBank/DDBJ whole genome shotgun (WGS) entry which is preliminary data.</text>
</comment>